<sequence length="131" mass="15235">MNPIASILHENMLNGKNYVNWTLKLDLVLAYDKIKWVLSVPVPNPPTEESNETTKAYWVSWREADETVRTYMIASMTDVLKKRFQSIPNATEILKTLHKMFGDQGRQARREAIQRFINLSRVSRSSFRSTC</sequence>
<keyword evidence="2" id="KW-1185">Reference proteome</keyword>
<protein>
    <submittedName>
        <fullName evidence="1">Uncharacterized protein</fullName>
    </submittedName>
</protein>
<dbReference type="EMBL" id="CM047747">
    <property type="protein sequence ID" value="KAJ0017587.1"/>
    <property type="molecule type" value="Genomic_DNA"/>
</dbReference>
<gene>
    <name evidence="1" type="ORF">Pint_11218</name>
</gene>
<proteinExistence type="predicted"/>
<accession>A0ACC0XIL5</accession>
<evidence type="ECO:0000313" key="2">
    <source>
        <dbReference type="Proteomes" id="UP001163603"/>
    </source>
</evidence>
<name>A0ACC0XIL5_9ROSI</name>
<reference evidence="2" key="1">
    <citation type="journal article" date="2023" name="G3 (Bethesda)">
        <title>Genome assembly and association tests identify interacting loci associated with vigor, precocity, and sex in interspecific pistachio rootstocks.</title>
        <authorList>
            <person name="Palmer W."/>
            <person name="Jacygrad E."/>
            <person name="Sagayaradj S."/>
            <person name="Cavanaugh K."/>
            <person name="Han R."/>
            <person name="Bertier L."/>
            <person name="Beede B."/>
            <person name="Kafkas S."/>
            <person name="Golino D."/>
            <person name="Preece J."/>
            <person name="Michelmore R."/>
        </authorList>
    </citation>
    <scope>NUCLEOTIDE SEQUENCE [LARGE SCALE GENOMIC DNA]</scope>
</reference>
<dbReference type="Proteomes" id="UP001163603">
    <property type="component" value="Chromosome 12"/>
</dbReference>
<evidence type="ECO:0000313" key="1">
    <source>
        <dbReference type="EMBL" id="KAJ0017587.1"/>
    </source>
</evidence>
<comment type="caution">
    <text evidence="1">The sequence shown here is derived from an EMBL/GenBank/DDBJ whole genome shotgun (WGS) entry which is preliminary data.</text>
</comment>
<organism evidence="1 2">
    <name type="scientific">Pistacia integerrima</name>
    <dbReference type="NCBI Taxonomy" id="434235"/>
    <lineage>
        <taxon>Eukaryota</taxon>
        <taxon>Viridiplantae</taxon>
        <taxon>Streptophyta</taxon>
        <taxon>Embryophyta</taxon>
        <taxon>Tracheophyta</taxon>
        <taxon>Spermatophyta</taxon>
        <taxon>Magnoliopsida</taxon>
        <taxon>eudicotyledons</taxon>
        <taxon>Gunneridae</taxon>
        <taxon>Pentapetalae</taxon>
        <taxon>rosids</taxon>
        <taxon>malvids</taxon>
        <taxon>Sapindales</taxon>
        <taxon>Anacardiaceae</taxon>
        <taxon>Pistacia</taxon>
    </lineage>
</organism>